<dbReference type="Gene3D" id="1.10.3720.10">
    <property type="entry name" value="MetI-like"/>
    <property type="match status" value="1"/>
</dbReference>
<dbReference type="FunFam" id="1.10.3720.10:FF:000001">
    <property type="entry name" value="Glycine betaine ABC transporter, permease"/>
    <property type="match status" value="1"/>
</dbReference>
<evidence type="ECO:0000256" key="3">
    <source>
        <dbReference type="ARBA" id="ARBA00022475"/>
    </source>
</evidence>
<dbReference type="EMBL" id="JABXIY010000020">
    <property type="protein sequence ID" value="NVK96839.1"/>
    <property type="molecule type" value="Genomic_DNA"/>
</dbReference>
<dbReference type="InterPro" id="IPR000515">
    <property type="entry name" value="MetI-like"/>
</dbReference>
<evidence type="ECO:0000256" key="4">
    <source>
        <dbReference type="ARBA" id="ARBA00022692"/>
    </source>
</evidence>
<feature type="transmembrane region" description="Helical" evidence="7">
    <location>
        <begin position="153"/>
        <end position="176"/>
    </location>
</feature>
<dbReference type="InterPro" id="IPR035906">
    <property type="entry name" value="MetI-like_sf"/>
</dbReference>
<evidence type="ECO:0000313" key="11">
    <source>
        <dbReference type="Proteomes" id="UP000565723"/>
    </source>
</evidence>
<dbReference type="GO" id="GO:0043190">
    <property type="term" value="C:ATP-binding cassette (ABC) transporter complex"/>
    <property type="evidence" value="ECO:0007669"/>
    <property type="project" value="TreeGrafter"/>
</dbReference>
<evidence type="ECO:0000313" key="10">
    <source>
        <dbReference type="EMBL" id="NVK96839.1"/>
    </source>
</evidence>
<comment type="similarity">
    <text evidence="7">Belongs to the binding-protein-dependent transport system permease family.</text>
</comment>
<evidence type="ECO:0000256" key="6">
    <source>
        <dbReference type="ARBA" id="ARBA00023136"/>
    </source>
</evidence>
<evidence type="ECO:0000256" key="8">
    <source>
        <dbReference type="SAM" id="Coils"/>
    </source>
</evidence>
<accession>A0A850LGD5</accession>
<feature type="transmembrane region" description="Helical" evidence="7">
    <location>
        <begin position="197"/>
        <end position="219"/>
    </location>
</feature>
<dbReference type="GO" id="GO:0015871">
    <property type="term" value="P:choline transport"/>
    <property type="evidence" value="ECO:0007669"/>
    <property type="project" value="TreeGrafter"/>
</dbReference>
<dbReference type="GO" id="GO:0015226">
    <property type="term" value="F:carnitine transmembrane transporter activity"/>
    <property type="evidence" value="ECO:0007669"/>
    <property type="project" value="TreeGrafter"/>
</dbReference>
<keyword evidence="2 7" id="KW-0813">Transport</keyword>
<keyword evidence="5 7" id="KW-1133">Transmembrane helix</keyword>
<dbReference type="Proteomes" id="UP000565723">
    <property type="component" value="Unassembled WGS sequence"/>
</dbReference>
<dbReference type="PANTHER" id="PTHR47737:SF1">
    <property type="entry name" value="GLYCINE BETAINE_PROLINE BETAINE TRANSPORT SYSTEM PERMEASE PROTEIN PROW"/>
    <property type="match status" value="1"/>
</dbReference>
<proteinExistence type="inferred from homology"/>
<feature type="transmembrane region" description="Helical" evidence="7">
    <location>
        <begin position="288"/>
        <end position="307"/>
    </location>
</feature>
<gene>
    <name evidence="10" type="ORF">HW564_07915</name>
</gene>
<evidence type="ECO:0000256" key="1">
    <source>
        <dbReference type="ARBA" id="ARBA00004651"/>
    </source>
</evidence>
<evidence type="ECO:0000259" key="9">
    <source>
        <dbReference type="PROSITE" id="PS50928"/>
    </source>
</evidence>
<keyword evidence="4 7" id="KW-0812">Transmembrane</keyword>
<feature type="transmembrane region" description="Helical" evidence="7">
    <location>
        <begin position="314"/>
        <end position="331"/>
    </location>
</feature>
<dbReference type="GO" id="GO:0031460">
    <property type="term" value="P:glycine betaine transport"/>
    <property type="evidence" value="ECO:0007669"/>
    <property type="project" value="UniProtKB-ARBA"/>
</dbReference>
<dbReference type="AlphaFoldDB" id="A0A850LGD5"/>
<evidence type="ECO:0000256" key="5">
    <source>
        <dbReference type="ARBA" id="ARBA00022989"/>
    </source>
</evidence>
<feature type="transmembrane region" description="Helical" evidence="7">
    <location>
        <begin position="461"/>
        <end position="484"/>
    </location>
</feature>
<keyword evidence="3" id="KW-1003">Cell membrane</keyword>
<organism evidence="10 11">
    <name type="scientific">Ruegeria pomeroyi</name>
    <dbReference type="NCBI Taxonomy" id="89184"/>
    <lineage>
        <taxon>Bacteria</taxon>
        <taxon>Pseudomonadati</taxon>
        <taxon>Pseudomonadota</taxon>
        <taxon>Alphaproteobacteria</taxon>
        <taxon>Rhodobacterales</taxon>
        <taxon>Roseobacteraceae</taxon>
        <taxon>Ruegeria</taxon>
    </lineage>
</organism>
<dbReference type="SUPFAM" id="SSF161098">
    <property type="entry name" value="MetI-like"/>
    <property type="match status" value="1"/>
</dbReference>
<keyword evidence="8" id="KW-0175">Coiled coil</keyword>
<dbReference type="CDD" id="cd06261">
    <property type="entry name" value="TM_PBP2"/>
    <property type="match status" value="1"/>
</dbReference>
<feature type="transmembrane region" description="Helical" evidence="7">
    <location>
        <begin position="496"/>
        <end position="513"/>
    </location>
</feature>
<dbReference type="Pfam" id="PF00528">
    <property type="entry name" value="BPD_transp_1"/>
    <property type="match status" value="1"/>
</dbReference>
<dbReference type="PANTHER" id="PTHR47737">
    <property type="entry name" value="GLYCINE BETAINE/PROLINE BETAINE TRANSPORT SYSTEM PERMEASE PROTEIN PROW"/>
    <property type="match status" value="1"/>
</dbReference>
<comment type="subcellular location">
    <subcellularLocation>
        <location evidence="1 7">Cell membrane</location>
        <topology evidence="1 7">Multi-pass membrane protein</topology>
    </subcellularLocation>
</comment>
<feature type="domain" description="ABC transmembrane type-1" evidence="9">
    <location>
        <begin position="334"/>
        <end position="513"/>
    </location>
</feature>
<feature type="transmembrane region" description="Helical" evidence="7">
    <location>
        <begin position="372"/>
        <end position="393"/>
    </location>
</feature>
<comment type="caution">
    <text evidence="10">The sequence shown here is derived from an EMBL/GenBank/DDBJ whole genome shotgun (WGS) entry which is preliminary data.</text>
</comment>
<feature type="transmembrane region" description="Helical" evidence="7">
    <location>
        <begin position="62"/>
        <end position="80"/>
    </location>
</feature>
<feature type="transmembrane region" description="Helical" evidence="7">
    <location>
        <begin position="399"/>
        <end position="417"/>
    </location>
</feature>
<evidence type="ECO:0000256" key="7">
    <source>
        <dbReference type="RuleBase" id="RU363032"/>
    </source>
</evidence>
<evidence type="ECO:0000256" key="2">
    <source>
        <dbReference type="ARBA" id="ARBA00022448"/>
    </source>
</evidence>
<dbReference type="OMA" id="PVWFGAR"/>
<feature type="transmembrane region" description="Helical" evidence="7">
    <location>
        <begin position="337"/>
        <end position="360"/>
    </location>
</feature>
<dbReference type="GO" id="GO:0005275">
    <property type="term" value="F:amine transmembrane transporter activity"/>
    <property type="evidence" value="ECO:0007669"/>
    <property type="project" value="TreeGrafter"/>
</dbReference>
<sequence length="524" mass="55925">MSDMGMQGGPVAPSTAVGDFAGQNGAYYSAAFKRIQDTTGFAWSWNTMAALFGPIWGAARGVWGFFWMFLVLELFALVQLGRGLWGELGSQQLAKLDRALANIAKREAQAAELQAAGDAAGAEAKLKIAENLKKVAARAQEQADLAAAEATSILLIGLALLLLVKLLEGFYANIAYEAHYLKWRAKPQSQQAGIRTSSIVFGVVMVLAIVPLTLLRFTVTNPDQVLARLTGGLFGDTIPVTHFPVEKEYFSALSKRGDAGFDWAADNFSDAFDGITAGIRWFLDGLEILLLQTPWPVVMLVIVVAASRLAGLRVAIFTAASLAYLAFMGLWELSMITVALIGTGAILCILIGVPFGIWFGKSRRAYAIAEPVLDFMQTMPAFVYLIPIIAFFGTGKPPGVLATLIFAMPPVVRLTALGMRGVPETTKEAAIAFGCSPWQLLFNVELPLALPSIMTGINQTILMSLSMVVIASLIGADGLGALILESLQYAAKGQGLLGGLAILLCAMVIDRIAQGIYRKRVGGA</sequence>
<protein>
    <submittedName>
        <fullName evidence="10">ABC transporter permease subunit</fullName>
    </submittedName>
</protein>
<feature type="coiled-coil region" evidence="8">
    <location>
        <begin position="96"/>
        <end position="149"/>
    </location>
</feature>
<dbReference type="RefSeq" id="WP_011242012.1">
    <property type="nucleotide sequence ID" value="NZ_JABXIY010000020.1"/>
</dbReference>
<keyword evidence="6 7" id="KW-0472">Membrane</keyword>
<dbReference type="PROSITE" id="PS50928">
    <property type="entry name" value="ABC_TM1"/>
    <property type="match status" value="1"/>
</dbReference>
<name>A0A850LGD5_9RHOB</name>
<reference evidence="10 11" key="1">
    <citation type="journal article" date="2020" name="Proc. Natl. Acad. Sci. U.S.A.">
        <title>Ecological drivers of bacterial community assembly in synthetic phycospheres.</title>
        <authorList>
            <person name="Fu H."/>
            <person name="Uchimiya M."/>
            <person name="Gore J."/>
            <person name="Moran M.A."/>
        </authorList>
    </citation>
    <scope>NUCLEOTIDE SEQUENCE [LARGE SCALE GENOMIC DNA]</scope>
    <source>
        <strain evidence="10">HF-Din03</strain>
    </source>
</reference>